<dbReference type="GO" id="GO:0032543">
    <property type="term" value="P:mitochondrial translation"/>
    <property type="evidence" value="ECO:0007669"/>
    <property type="project" value="UniProtKB-UniRule"/>
</dbReference>
<dbReference type="GO" id="GO:0003735">
    <property type="term" value="F:structural constituent of ribosome"/>
    <property type="evidence" value="ECO:0007669"/>
    <property type="project" value="UniProtKB-UniRule"/>
</dbReference>
<evidence type="ECO:0000313" key="3">
    <source>
        <dbReference type="Proteomes" id="UP000193218"/>
    </source>
</evidence>
<gene>
    <name evidence="2" type="ORF">BD324DRAFT_9303</name>
</gene>
<keyword evidence="3" id="KW-1185">Reference proteome</keyword>
<dbReference type="InParanoid" id="A0A1Y1URB1"/>
<keyword evidence="1 2" id="KW-0689">Ribosomal protein</keyword>
<dbReference type="AlphaFoldDB" id="A0A1Y1URB1"/>
<organism evidence="2 3">
    <name type="scientific">Kockovaella imperatae</name>
    <dbReference type="NCBI Taxonomy" id="4999"/>
    <lineage>
        <taxon>Eukaryota</taxon>
        <taxon>Fungi</taxon>
        <taxon>Dikarya</taxon>
        <taxon>Basidiomycota</taxon>
        <taxon>Agaricomycotina</taxon>
        <taxon>Tremellomycetes</taxon>
        <taxon>Tremellales</taxon>
        <taxon>Cuniculitremaceae</taxon>
        <taxon>Kockovaella</taxon>
    </lineage>
</organism>
<dbReference type="GO" id="GO:0005762">
    <property type="term" value="C:mitochondrial large ribosomal subunit"/>
    <property type="evidence" value="ECO:0007669"/>
    <property type="project" value="UniProtKB-UniRule"/>
</dbReference>
<protein>
    <recommendedName>
        <fullName evidence="1">Large ribosomal subunit protein mL60</fullName>
    </recommendedName>
</protein>
<name>A0A1Y1URB1_9TREE</name>
<dbReference type="Proteomes" id="UP000193218">
    <property type="component" value="Unassembled WGS sequence"/>
</dbReference>
<dbReference type="STRING" id="4999.A0A1Y1URB1"/>
<evidence type="ECO:0000313" key="2">
    <source>
        <dbReference type="EMBL" id="ORX40580.1"/>
    </source>
</evidence>
<dbReference type="PANTHER" id="PTHR28271">
    <property type="entry name" value="54S RIBOSOMAL PROTEIN L31, MITOCHONDRIAL"/>
    <property type="match status" value="1"/>
</dbReference>
<dbReference type="Pfam" id="PF09784">
    <property type="entry name" value="L31"/>
    <property type="match status" value="1"/>
</dbReference>
<dbReference type="PANTHER" id="PTHR28271:SF1">
    <property type="entry name" value="LARGE RIBOSOMAL SUBUNIT PROTEIN ML60"/>
    <property type="match status" value="1"/>
</dbReference>
<dbReference type="RefSeq" id="XP_021874259.1">
    <property type="nucleotide sequence ID" value="XM_022019282.1"/>
</dbReference>
<dbReference type="PIRSF" id="PIRSF002216">
    <property type="entry name" value="MRPL31_prd"/>
    <property type="match status" value="1"/>
</dbReference>
<dbReference type="OrthoDB" id="2332379at2759"/>
<dbReference type="FunCoup" id="A0A1Y1URB1">
    <property type="interactions" value="25"/>
</dbReference>
<reference evidence="2 3" key="1">
    <citation type="submission" date="2017-03" db="EMBL/GenBank/DDBJ databases">
        <title>Widespread Adenine N6-methylation of Active Genes in Fungi.</title>
        <authorList>
            <consortium name="DOE Joint Genome Institute"/>
            <person name="Mondo S.J."/>
            <person name="Dannebaum R.O."/>
            <person name="Kuo R.C."/>
            <person name="Louie K.B."/>
            <person name="Bewick A.J."/>
            <person name="Labutti K."/>
            <person name="Haridas S."/>
            <person name="Kuo A."/>
            <person name="Salamov A."/>
            <person name="Ahrendt S.R."/>
            <person name="Lau R."/>
            <person name="Bowen B.P."/>
            <person name="Lipzen A."/>
            <person name="Sullivan W."/>
            <person name="Andreopoulos W.B."/>
            <person name="Clum A."/>
            <person name="Lindquist E."/>
            <person name="Daum C."/>
            <person name="Northen T.R."/>
            <person name="Ramamoorthy G."/>
            <person name="Schmitz R.J."/>
            <person name="Gryganskyi A."/>
            <person name="Culley D."/>
            <person name="Magnuson J."/>
            <person name="James T.Y."/>
            <person name="O'Malley M.A."/>
            <person name="Stajich J.E."/>
            <person name="Spatafora J.W."/>
            <person name="Visel A."/>
            <person name="Grigoriev I.V."/>
        </authorList>
    </citation>
    <scope>NUCLEOTIDE SEQUENCE [LARGE SCALE GENOMIC DNA]</scope>
    <source>
        <strain evidence="2 3">NRRL Y-17943</strain>
    </source>
</reference>
<sequence length="105" mass="12223">MLGAFRSSQVALGGLLWKRSWRMSTTQKQGQRDRLRRVDNVIACVAESNVKFRALDKALALPTEHEMLPKDKYTTFSHKGRKFRKGQHHVPKWTRLTMRTNPKGF</sequence>
<comment type="caution">
    <text evidence="2">The sequence shown here is derived from an EMBL/GenBank/DDBJ whole genome shotgun (WGS) entry which is preliminary data.</text>
</comment>
<proteinExistence type="predicted"/>
<dbReference type="InterPro" id="IPR016340">
    <property type="entry name" value="Ribosomal_mL60"/>
</dbReference>
<dbReference type="GeneID" id="33561091"/>
<keyword evidence="1" id="KW-0496">Mitochondrion</keyword>
<comment type="subunit">
    <text evidence="1">Component of the mitochondrial large ribosomal subunit.</text>
</comment>
<comment type="subcellular location">
    <subcellularLocation>
        <location evidence="1">Mitochondrion</location>
    </subcellularLocation>
</comment>
<dbReference type="EMBL" id="NBSH01000001">
    <property type="protein sequence ID" value="ORX40580.1"/>
    <property type="molecule type" value="Genomic_DNA"/>
</dbReference>
<keyword evidence="1" id="KW-0687">Ribonucleoprotein</keyword>
<accession>A0A1Y1URB1</accession>
<evidence type="ECO:0000256" key="1">
    <source>
        <dbReference type="PIRNR" id="PIRNR002216"/>
    </source>
</evidence>